<organism evidence="1 2">
    <name type="scientific">Brachionus plicatilis</name>
    <name type="common">Marine rotifer</name>
    <name type="synonym">Brachionus muelleri</name>
    <dbReference type="NCBI Taxonomy" id="10195"/>
    <lineage>
        <taxon>Eukaryota</taxon>
        <taxon>Metazoa</taxon>
        <taxon>Spiralia</taxon>
        <taxon>Gnathifera</taxon>
        <taxon>Rotifera</taxon>
        <taxon>Eurotatoria</taxon>
        <taxon>Monogononta</taxon>
        <taxon>Pseudotrocha</taxon>
        <taxon>Ploima</taxon>
        <taxon>Brachionidae</taxon>
        <taxon>Brachionus</taxon>
    </lineage>
</organism>
<gene>
    <name evidence="1" type="ORF">BpHYR1_038654</name>
</gene>
<protein>
    <submittedName>
        <fullName evidence="1">Uncharacterized protein</fullName>
    </submittedName>
</protein>
<comment type="caution">
    <text evidence="1">The sequence shown here is derived from an EMBL/GenBank/DDBJ whole genome shotgun (WGS) entry which is preliminary data.</text>
</comment>
<dbReference type="EMBL" id="REGN01003183">
    <property type="protein sequence ID" value="RNA24004.1"/>
    <property type="molecule type" value="Genomic_DNA"/>
</dbReference>
<evidence type="ECO:0000313" key="1">
    <source>
        <dbReference type="EMBL" id="RNA24004.1"/>
    </source>
</evidence>
<sequence>MISYAHLLTKDLFTKELYPYKDIGIFRKLKKSSGQGQIVSIYFKNFSMATFFICAYKAYDFGSRIMKLLDLSDFTRSYVKLTRKLVITLKIKYLEFKI</sequence>
<name>A0A3M7RKK0_BRAPC</name>
<evidence type="ECO:0000313" key="2">
    <source>
        <dbReference type="Proteomes" id="UP000276133"/>
    </source>
</evidence>
<accession>A0A3M7RKK0</accession>
<keyword evidence="2" id="KW-1185">Reference proteome</keyword>
<dbReference type="AlphaFoldDB" id="A0A3M7RKK0"/>
<dbReference type="Proteomes" id="UP000276133">
    <property type="component" value="Unassembled WGS sequence"/>
</dbReference>
<proteinExistence type="predicted"/>
<reference evidence="1 2" key="1">
    <citation type="journal article" date="2018" name="Sci. Rep.">
        <title>Genomic signatures of local adaptation to the degree of environmental predictability in rotifers.</title>
        <authorList>
            <person name="Franch-Gras L."/>
            <person name="Hahn C."/>
            <person name="Garcia-Roger E.M."/>
            <person name="Carmona M.J."/>
            <person name="Serra M."/>
            <person name="Gomez A."/>
        </authorList>
    </citation>
    <scope>NUCLEOTIDE SEQUENCE [LARGE SCALE GENOMIC DNA]</scope>
    <source>
        <strain evidence="1">HYR1</strain>
    </source>
</reference>